<dbReference type="PANTHER" id="PTHR28554:SF1">
    <property type="entry name" value="LARGE RIBOSOMAL SUBUNIT PROTEIN ML45"/>
    <property type="match status" value="1"/>
</dbReference>
<gene>
    <name evidence="11" type="ORF">Dda_0263</name>
</gene>
<dbReference type="PANTHER" id="PTHR28554">
    <property type="entry name" value="39S RIBOSOMAL PROTEIN L45, MITOCHONDRIAL"/>
    <property type="match status" value="1"/>
</dbReference>
<keyword evidence="4" id="KW-0496">Mitochondrion</keyword>
<evidence type="ECO:0000256" key="6">
    <source>
        <dbReference type="ARBA" id="ARBA00038073"/>
    </source>
</evidence>
<dbReference type="InterPro" id="IPR032710">
    <property type="entry name" value="NTF2-like_dom_sf"/>
</dbReference>
<dbReference type="InterPro" id="IPR007379">
    <property type="entry name" value="Tim44-like_dom"/>
</dbReference>
<protein>
    <recommendedName>
        <fullName evidence="7">Large ribosomal subunit protein mL45</fullName>
    </recommendedName>
    <alternativeName>
        <fullName evidence="8">39S ribosomal protein L45, mitochondrial</fullName>
    </alternativeName>
</protein>
<evidence type="ECO:0000256" key="1">
    <source>
        <dbReference type="ARBA" id="ARBA00004173"/>
    </source>
</evidence>
<comment type="similarity">
    <text evidence="6">Belongs to the mitochondrion-specific ribosomal protein mL45 family.</text>
</comment>
<dbReference type="GO" id="GO:0005743">
    <property type="term" value="C:mitochondrial inner membrane"/>
    <property type="evidence" value="ECO:0007669"/>
    <property type="project" value="InterPro"/>
</dbReference>
<feature type="compositionally biased region" description="Polar residues" evidence="9">
    <location>
        <begin position="284"/>
        <end position="295"/>
    </location>
</feature>
<dbReference type="EMBL" id="JAQGDS010000001">
    <property type="protein sequence ID" value="KAJ6264121.1"/>
    <property type="molecule type" value="Genomic_DNA"/>
</dbReference>
<sequence>MASIRPCARFLAASRRPTAAAQLIQGPQVRCASGAPIDRHVRGMEDSARRKMNQQGMGPSYRVGSMESMREESGELLLPSTFIVPPMSRRPSLFTDTRNRLKFEKVRLQIKIQNLVSRILARVWHKDPLFRRNIIPTAEALHRNMYTAYANGDVATIASICARDLATAFRTRITSRPANVRYSWQFLGYNRRSKIVSHKLGMLSTDPKDENSVRQVVVRIDSTQKLTKGVDGKVVKGSGEAARTTEYVVLHKRRRQGRPETDWVVWGTIPESTMDDVRAHGQPVGSSADGNTVAGSSARWG</sequence>
<evidence type="ECO:0000256" key="8">
    <source>
        <dbReference type="ARBA" id="ARBA00043031"/>
    </source>
</evidence>
<keyword evidence="5" id="KW-0687">Ribonucleoprotein</keyword>
<dbReference type="GO" id="GO:0005840">
    <property type="term" value="C:ribosome"/>
    <property type="evidence" value="ECO:0007669"/>
    <property type="project" value="UniProtKB-KW"/>
</dbReference>
<accession>A0AAD6J7N2</accession>
<dbReference type="InterPro" id="IPR051975">
    <property type="entry name" value="mtLSU_mL45"/>
</dbReference>
<proteinExistence type="inferred from homology"/>
<evidence type="ECO:0000313" key="12">
    <source>
        <dbReference type="Proteomes" id="UP001221413"/>
    </source>
</evidence>
<dbReference type="SMART" id="SM00978">
    <property type="entry name" value="Tim44"/>
    <property type="match status" value="1"/>
</dbReference>
<feature type="region of interest" description="Disordered" evidence="9">
    <location>
        <begin position="277"/>
        <end position="301"/>
    </location>
</feature>
<keyword evidence="12" id="KW-1185">Reference proteome</keyword>
<name>A0AAD6J7N2_DREDA</name>
<dbReference type="GO" id="GO:0032979">
    <property type="term" value="P:protein insertion into mitochondrial inner membrane from matrix"/>
    <property type="evidence" value="ECO:0007669"/>
    <property type="project" value="InterPro"/>
</dbReference>
<evidence type="ECO:0000256" key="2">
    <source>
        <dbReference type="ARBA" id="ARBA00022946"/>
    </source>
</evidence>
<dbReference type="AlphaFoldDB" id="A0AAD6J7N2"/>
<comment type="caution">
    <text evidence="11">The sequence shown here is derived from an EMBL/GenBank/DDBJ whole genome shotgun (WGS) entry which is preliminary data.</text>
</comment>
<reference evidence="11" key="1">
    <citation type="submission" date="2023-01" db="EMBL/GenBank/DDBJ databases">
        <title>The chitinases involved in constricting ring structure development in the nematode-trapping fungus Drechslerella dactyloides.</title>
        <authorList>
            <person name="Wang R."/>
            <person name="Zhang L."/>
            <person name="Tang P."/>
            <person name="Li S."/>
            <person name="Liang L."/>
        </authorList>
    </citation>
    <scope>NUCLEOTIDE SEQUENCE</scope>
    <source>
        <strain evidence="11">YMF1.00031</strain>
    </source>
</reference>
<evidence type="ECO:0000256" key="9">
    <source>
        <dbReference type="SAM" id="MobiDB-lite"/>
    </source>
</evidence>
<evidence type="ECO:0000256" key="4">
    <source>
        <dbReference type="ARBA" id="ARBA00023128"/>
    </source>
</evidence>
<dbReference type="Proteomes" id="UP001221413">
    <property type="component" value="Unassembled WGS sequence"/>
</dbReference>
<organism evidence="11 12">
    <name type="scientific">Drechslerella dactyloides</name>
    <name type="common">Nematode-trapping fungus</name>
    <name type="synonym">Arthrobotrys dactyloides</name>
    <dbReference type="NCBI Taxonomy" id="74499"/>
    <lineage>
        <taxon>Eukaryota</taxon>
        <taxon>Fungi</taxon>
        <taxon>Dikarya</taxon>
        <taxon>Ascomycota</taxon>
        <taxon>Pezizomycotina</taxon>
        <taxon>Orbiliomycetes</taxon>
        <taxon>Orbiliales</taxon>
        <taxon>Orbiliaceae</taxon>
        <taxon>Drechslerella</taxon>
    </lineage>
</organism>
<evidence type="ECO:0000313" key="11">
    <source>
        <dbReference type="EMBL" id="KAJ6264121.1"/>
    </source>
</evidence>
<dbReference type="Pfam" id="PF07961">
    <property type="entry name" value="MBA1"/>
    <property type="match status" value="1"/>
</dbReference>
<evidence type="ECO:0000256" key="3">
    <source>
        <dbReference type="ARBA" id="ARBA00022980"/>
    </source>
</evidence>
<evidence type="ECO:0000256" key="5">
    <source>
        <dbReference type="ARBA" id="ARBA00023274"/>
    </source>
</evidence>
<dbReference type="Gene3D" id="3.10.450.240">
    <property type="match status" value="1"/>
</dbReference>
<evidence type="ECO:0000259" key="10">
    <source>
        <dbReference type="SMART" id="SM00978"/>
    </source>
</evidence>
<dbReference type="GO" id="GO:1990904">
    <property type="term" value="C:ribonucleoprotein complex"/>
    <property type="evidence" value="ECO:0007669"/>
    <property type="project" value="UniProtKB-KW"/>
</dbReference>
<feature type="domain" description="Tim44-like" evidence="10">
    <location>
        <begin position="116"/>
        <end position="270"/>
    </location>
</feature>
<keyword evidence="3" id="KW-0689">Ribosomal protein</keyword>
<comment type="subcellular location">
    <subcellularLocation>
        <location evidence="1">Mitochondrion</location>
    </subcellularLocation>
</comment>
<evidence type="ECO:0000256" key="7">
    <source>
        <dbReference type="ARBA" id="ARBA00039448"/>
    </source>
</evidence>
<keyword evidence="2" id="KW-0809">Transit peptide</keyword>
<dbReference type="SUPFAM" id="SSF54427">
    <property type="entry name" value="NTF2-like"/>
    <property type="match status" value="1"/>
</dbReference>
<dbReference type="InterPro" id="IPR024621">
    <property type="entry name" value="Mba1"/>
</dbReference>